<evidence type="ECO:0000256" key="1">
    <source>
        <dbReference type="ARBA" id="ARBA00004141"/>
    </source>
</evidence>
<evidence type="ECO:0000256" key="7">
    <source>
        <dbReference type="ARBA" id="ARBA00023002"/>
    </source>
</evidence>
<comment type="pathway">
    <text evidence="2">Lipid metabolism.</text>
</comment>
<evidence type="ECO:0000256" key="4">
    <source>
        <dbReference type="ARBA" id="ARBA00022692"/>
    </source>
</evidence>
<dbReference type="GO" id="GO:0016717">
    <property type="term" value="F:oxidoreductase activity, acting on paired donors, with oxidation of a pair of donors resulting in the reduction of molecular oxygen to two molecules of water"/>
    <property type="evidence" value="ECO:0007669"/>
    <property type="project" value="UniProtKB-ARBA"/>
</dbReference>
<evidence type="ECO:0000256" key="2">
    <source>
        <dbReference type="ARBA" id="ARBA00005189"/>
    </source>
</evidence>
<dbReference type="Gene3D" id="3.10.120.10">
    <property type="entry name" value="Cytochrome b5-like heme/steroid binding domain"/>
    <property type="match status" value="1"/>
</dbReference>
<keyword evidence="6" id="KW-1133">Transmembrane helix</keyword>
<protein>
    <submittedName>
        <fullName evidence="12">Acyl-lipid (9-3)-desaturase</fullName>
    </submittedName>
</protein>
<dbReference type="EMBL" id="JACGWK010000010">
    <property type="protein sequence ID" value="KAL0330700.1"/>
    <property type="molecule type" value="Genomic_DNA"/>
</dbReference>
<sequence length="120" mass="13888">MAEPKRYITSEELKAHNKSGDLWISIQGKVYDVSEWVNHHPGGELPLLNLAGQDATDAFVAYHPGTAWQFLDKFFSGFYLKDYSVSEVSKDYRKLVYEFSKMAFLRKKVMGFSFPCVLWH</sequence>
<gene>
    <name evidence="12" type="ORF">Sangu_1615500</name>
</gene>
<evidence type="ECO:0000256" key="3">
    <source>
        <dbReference type="ARBA" id="ARBA00009295"/>
    </source>
</evidence>
<dbReference type="AlphaFoldDB" id="A0AAW2MJ44"/>
<dbReference type="SUPFAM" id="SSF55856">
    <property type="entry name" value="Cytochrome b5-like heme/steroid binding domain"/>
    <property type="match status" value="1"/>
</dbReference>
<name>A0AAW2MJ44_9LAMI</name>
<dbReference type="PANTHER" id="PTHR19353">
    <property type="entry name" value="FATTY ACID DESATURASE 2"/>
    <property type="match status" value="1"/>
</dbReference>
<reference evidence="12" key="2">
    <citation type="journal article" date="2024" name="Plant">
        <title>Genomic evolution and insights into agronomic trait innovations of Sesamum species.</title>
        <authorList>
            <person name="Miao H."/>
            <person name="Wang L."/>
            <person name="Qu L."/>
            <person name="Liu H."/>
            <person name="Sun Y."/>
            <person name="Le M."/>
            <person name="Wang Q."/>
            <person name="Wei S."/>
            <person name="Zheng Y."/>
            <person name="Lin W."/>
            <person name="Duan Y."/>
            <person name="Cao H."/>
            <person name="Xiong S."/>
            <person name="Wang X."/>
            <person name="Wei L."/>
            <person name="Li C."/>
            <person name="Ma Q."/>
            <person name="Ju M."/>
            <person name="Zhao R."/>
            <person name="Li G."/>
            <person name="Mu C."/>
            <person name="Tian Q."/>
            <person name="Mei H."/>
            <person name="Zhang T."/>
            <person name="Gao T."/>
            <person name="Zhang H."/>
        </authorList>
    </citation>
    <scope>NUCLEOTIDE SEQUENCE</scope>
    <source>
        <strain evidence="12">G01</strain>
    </source>
</reference>
<keyword evidence="5" id="KW-0479">Metal-binding</keyword>
<keyword evidence="7" id="KW-0560">Oxidoreductase</keyword>
<dbReference type="InterPro" id="IPR001199">
    <property type="entry name" value="Cyt_B5-like_heme/steroid-bd"/>
</dbReference>
<comment type="similarity">
    <text evidence="3">Belongs to the fatty acid desaturase type 1 family.</text>
</comment>
<accession>A0AAW2MJ44</accession>
<feature type="domain" description="Cytochrome b5 heme-binding" evidence="11">
    <location>
        <begin position="5"/>
        <end position="89"/>
    </location>
</feature>
<reference evidence="12" key="1">
    <citation type="submission" date="2020-06" db="EMBL/GenBank/DDBJ databases">
        <authorList>
            <person name="Li T."/>
            <person name="Hu X."/>
            <person name="Zhang T."/>
            <person name="Song X."/>
            <person name="Zhang H."/>
            <person name="Dai N."/>
            <person name="Sheng W."/>
            <person name="Hou X."/>
            <person name="Wei L."/>
        </authorList>
    </citation>
    <scope>NUCLEOTIDE SEQUENCE</scope>
    <source>
        <strain evidence="12">G01</strain>
        <tissue evidence="12">Leaf</tissue>
    </source>
</reference>
<evidence type="ECO:0000256" key="10">
    <source>
        <dbReference type="ARBA" id="ARBA00023136"/>
    </source>
</evidence>
<evidence type="ECO:0000313" key="12">
    <source>
        <dbReference type="EMBL" id="KAL0330700.1"/>
    </source>
</evidence>
<evidence type="ECO:0000256" key="9">
    <source>
        <dbReference type="ARBA" id="ARBA00023098"/>
    </source>
</evidence>
<dbReference type="PROSITE" id="PS50255">
    <property type="entry name" value="CYTOCHROME_B5_2"/>
    <property type="match status" value="1"/>
</dbReference>
<comment type="subcellular location">
    <subcellularLocation>
        <location evidence="1">Membrane</location>
        <topology evidence="1">Multi-pass membrane protein</topology>
    </subcellularLocation>
</comment>
<keyword evidence="9" id="KW-0443">Lipid metabolism</keyword>
<comment type="caution">
    <text evidence="12">The sequence shown here is derived from an EMBL/GenBank/DDBJ whole genome shotgun (WGS) entry which is preliminary data.</text>
</comment>
<dbReference type="PANTHER" id="PTHR19353:SF30">
    <property type="entry name" value="DELTA 8-(E)-SPHINGOLIPID DESATURASE"/>
    <property type="match status" value="1"/>
</dbReference>
<dbReference type="GO" id="GO:0006629">
    <property type="term" value="P:lipid metabolic process"/>
    <property type="evidence" value="ECO:0007669"/>
    <property type="project" value="UniProtKB-KW"/>
</dbReference>
<dbReference type="InterPro" id="IPR036400">
    <property type="entry name" value="Cyt_B5-like_heme/steroid_sf"/>
</dbReference>
<proteinExistence type="inferred from homology"/>
<evidence type="ECO:0000256" key="6">
    <source>
        <dbReference type="ARBA" id="ARBA00022989"/>
    </source>
</evidence>
<keyword evidence="10" id="KW-0472">Membrane</keyword>
<dbReference type="SMART" id="SM01117">
    <property type="entry name" value="Cyt-b5"/>
    <property type="match status" value="1"/>
</dbReference>
<organism evidence="12">
    <name type="scientific">Sesamum angustifolium</name>
    <dbReference type="NCBI Taxonomy" id="2727405"/>
    <lineage>
        <taxon>Eukaryota</taxon>
        <taxon>Viridiplantae</taxon>
        <taxon>Streptophyta</taxon>
        <taxon>Embryophyta</taxon>
        <taxon>Tracheophyta</taxon>
        <taxon>Spermatophyta</taxon>
        <taxon>Magnoliopsida</taxon>
        <taxon>eudicotyledons</taxon>
        <taxon>Gunneridae</taxon>
        <taxon>Pentapetalae</taxon>
        <taxon>asterids</taxon>
        <taxon>lamiids</taxon>
        <taxon>Lamiales</taxon>
        <taxon>Pedaliaceae</taxon>
        <taxon>Sesamum</taxon>
    </lineage>
</organism>
<evidence type="ECO:0000259" key="11">
    <source>
        <dbReference type="PROSITE" id="PS50255"/>
    </source>
</evidence>
<keyword evidence="8" id="KW-0408">Iron</keyword>
<evidence type="ECO:0000256" key="8">
    <source>
        <dbReference type="ARBA" id="ARBA00023004"/>
    </source>
</evidence>
<dbReference type="GO" id="GO:0046872">
    <property type="term" value="F:metal ion binding"/>
    <property type="evidence" value="ECO:0007669"/>
    <property type="project" value="UniProtKB-KW"/>
</dbReference>
<evidence type="ECO:0000256" key="5">
    <source>
        <dbReference type="ARBA" id="ARBA00022723"/>
    </source>
</evidence>
<dbReference type="Pfam" id="PF00173">
    <property type="entry name" value="Cyt-b5"/>
    <property type="match status" value="1"/>
</dbReference>
<dbReference type="InterPro" id="IPR012171">
    <property type="entry name" value="Fatty_acid_desaturase"/>
</dbReference>
<dbReference type="GO" id="GO:0016020">
    <property type="term" value="C:membrane"/>
    <property type="evidence" value="ECO:0007669"/>
    <property type="project" value="UniProtKB-SubCell"/>
</dbReference>
<keyword evidence="4" id="KW-0812">Transmembrane</keyword>